<keyword evidence="5 9" id="KW-0489">Methyltransferase</keyword>
<evidence type="ECO:0000256" key="7">
    <source>
        <dbReference type="ARBA" id="ARBA00022691"/>
    </source>
</evidence>
<dbReference type="CDD" id="cd02440">
    <property type="entry name" value="AdoMet_MTases"/>
    <property type="match status" value="1"/>
</dbReference>
<dbReference type="GO" id="GO:0003676">
    <property type="term" value="F:nucleic acid binding"/>
    <property type="evidence" value="ECO:0007669"/>
    <property type="project" value="InterPro"/>
</dbReference>
<dbReference type="PANTHER" id="PTHR43542">
    <property type="entry name" value="METHYLTRANSFERASE"/>
    <property type="match status" value="1"/>
</dbReference>
<dbReference type="PIRSF" id="PIRSF004553">
    <property type="entry name" value="CHP00095"/>
    <property type="match status" value="1"/>
</dbReference>
<dbReference type="EC" id="2.1.1.171" evidence="3 9"/>
<evidence type="ECO:0000256" key="5">
    <source>
        <dbReference type="ARBA" id="ARBA00022603"/>
    </source>
</evidence>
<protein>
    <recommendedName>
        <fullName evidence="4 9">Ribosomal RNA small subunit methyltransferase D</fullName>
        <ecNumber evidence="3 9">2.1.1.171</ecNumber>
    </recommendedName>
</protein>
<gene>
    <name evidence="10" type="primary">rsmD</name>
    <name evidence="10" type="ORF">GCM10007894_00570</name>
</gene>
<dbReference type="InterPro" id="IPR004398">
    <property type="entry name" value="RNA_MeTrfase_RsmD"/>
</dbReference>
<keyword evidence="6 9" id="KW-0808">Transferase</keyword>
<dbReference type="GO" id="GO:0052913">
    <property type="term" value="F:16S rRNA (guanine(966)-N(2))-methyltransferase activity"/>
    <property type="evidence" value="ECO:0007669"/>
    <property type="project" value="UniProtKB-EC"/>
</dbReference>
<keyword evidence="9" id="KW-0698">rRNA processing</keyword>
<dbReference type="SUPFAM" id="SSF53335">
    <property type="entry name" value="S-adenosyl-L-methionine-dependent methyltransferases"/>
    <property type="match status" value="1"/>
</dbReference>
<evidence type="ECO:0000256" key="8">
    <source>
        <dbReference type="ARBA" id="ARBA00048326"/>
    </source>
</evidence>
<dbReference type="PANTHER" id="PTHR43542:SF1">
    <property type="entry name" value="METHYLTRANSFERASE"/>
    <property type="match status" value="1"/>
</dbReference>
<proteinExistence type="inferred from homology"/>
<dbReference type="InterPro" id="IPR002052">
    <property type="entry name" value="DNA_methylase_N6_adenine_CS"/>
</dbReference>
<comment type="similarity">
    <text evidence="2 9">Belongs to the methyltransferase superfamily. RsmD family.</text>
</comment>
<dbReference type="Proteomes" id="UP001157439">
    <property type="component" value="Unassembled WGS sequence"/>
</dbReference>
<dbReference type="EMBL" id="BSPO01000001">
    <property type="protein sequence ID" value="GLS82080.1"/>
    <property type="molecule type" value="Genomic_DNA"/>
</dbReference>
<evidence type="ECO:0000256" key="6">
    <source>
        <dbReference type="ARBA" id="ARBA00022679"/>
    </source>
</evidence>
<dbReference type="AlphaFoldDB" id="A0AA37TM97"/>
<dbReference type="RefSeq" id="WP_095498123.1">
    <property type="nucleotide sequence ID" value="NZ_BSPO01000001.1"/>
</dbReference>
<dbReference type="NCBIfam" id="TIGR00095">
    <property type="entry name" value="16S rRNA (guanine(966)-N(2))-methyltransferase RsmD"/>
    <property type="match status" value="1"/>
</dbReference>
<evidence type="ECO:0000256" key="4">
    <source>
        <dbReference type="ARBA" id="ARBA00013682"/>
    </source>
</evidence>
<accession>A0AA37TM97</accession>
<comment type="caution">
    <text evidence="10">The sequence shown here is derived from an EMBL/GenBank/DDBJ whole genome shotgun (WGS) entry which is preliminary data.</text>
</comment>
<dbReference type="Gene3D" id="3.40.50.150">
    <property type="entry name" value="Vaccinia Virus protein VP39"/>
    <property type="match status" value="1"/>
</dbReference>
<evidence type="ECO:0000313" key="11">
    <source>
        <dbReference type="Proteomes" id="UP001157439"/>
    </source>
</evidence>
<comment type="catalytic activity">
    <reaction evidence="8 9">
        <text>guanosine(966) in 16S rRNA + S-adenosyl-L-methionine = N(2)-methylguanosine(966) in 16S rRNA + S-adenosyl-L-homocysteine + H(+)</text>
        <dbReference type="Rhea" id="RHEA:23548"/>
        <dbReference type="Rhea" id="RHEA-COMP:10211"/>
        <dbReference type="Rhea" id="RHEA-COMP:10212"/>
        <dbReference type="ChEBI" id="CHEBI:15378"/>
        <dbReference type="ChEBI" id="CHEBI:57856"/>
        <dbReference type="ChEBI" id="CHEBI:59789"/>
        <dbReference type="ChEBI" id="CHEBI:74269"/>
        <dbReference type="ChEBI" id="CHEBI:74481"/>
        <dbReference type="EC" id="2.1.1.171"/>
    </reaction>
</comment>
<evidence type="ECO:0000256" key="9">
    <source>
        <dbReference type="PIRNR" id="PIRNR004553"/>
    </source>
</evidence>
<evidence type="ECO:0000313" key="10">
    <source>
        <dbReference type="EMBL" id="GLS82080.1"/>
    </source>
</evidence>
<keyword evidence="11" id="KW-1185">Reference proteome</keyword>
<evidence type="ECO:0000256" key="2">
    <source>
        <dbReference type="ARBA" id="ARBA00005269"/>
    </source>
</evidence>
<organism evidence="10 11">
    <name type="scientific">Paraferrimonas haliotis</name>
    <dbReference type="NCBI Taxonomy" id="2013866"/>
    <lineage>
        <taxon>Bacteria</taxon>
        <taxon>Pseudomonadati</taxon>
        <taxon>Pseudomonadota</taxon>
        <taxon>Gammaproteobacteria</taxon>
        <taxon>Alteromonadales</taxon>
        <taxon>Ferrimonadaceae</taxon>
        <taxon>Paraferrimonas</taxon>
    </lineage>
</organism>
<evidence type="ECO:0000256" key="3">
    <source>
        <dbReference type="ARBA" id="ARBA00012141"/>
    </source>
</evidence>
<sequence>MVKRTQTKSQGKSGQVRIISGQWRGRRLPVANVEGLRPTTDRVRETLFNWLMADVHSAHVLDLFSGSGALAMESLSRYAASALLFEQDAQVVKTLKANLASLKCDHAKVYHGNTLQLLRQPPARPFDVIFIDPPFRKGLLQPCIELLQQQPWLADNALIYIECESELTPNFPDDWQPLKQKTAGQVTYYLVQKHS</sequence>
<name>A0AA37TM97_9GAMM</name>
<dbReference type="InterPro" id="IPR029063">
    <property type="entry name" value="SAM-dependent_MTases_sf"/>
</dbReference>
<dbReference type="Pfam" id="PF03602">
    <property type="entry name" value="Cons_hypoth95"/>
    <property type="match status" value="1"/>
</dbReference>
<dbReference type="PROSITE" id="PS00092">
    <property type="entry name" value="N6_MTASE"/>
    <property type="match status" value="1"/>
</dbReference>
<evidence type="ECO:0000256" key="1">
    <source>
        <dbReference type="ARBA" id="ARBA00002649"/>
    </source>
</evidence>
<comment type="function">
    <text evidence="1 9">Specifically methylates the guanine in position 966 of 16S rRNA in the assembled 30S particle.</text>
</comment>
<keyword evidence="7 9" id="KW-0949">S-adenosyl-L-methionine</keyword>
<reference evidence="10 11" key="1">
    <citation type="journal article" date="2014" name="Int. J. Syst. Evol. Microbiol.">
        <title>Complete genome sequence of Corynebacterium casei LMG S-19264T (=DSM 44701T), isolated from a smear-ripened cheese.</title>
        <authorList>
            <consortium name="US DOE Joint Genome Institute (JGI-PGF)"/>
            <person name="Walter F."/>
            <person name="Albersmeier A."/>
            <person name="Kalinowski J."/>
            <person name="Ruckert C."/>
        </authorList>
    </citation>
    <scope>NUCLEOTIDE SEQUENCE [LARGE SCALE GENOMIC DNA]</scope>
    <source>
        <strain evidence="10 11">NBRC 112785</strain>
    </source>
</reference>